<organism evidence="1 2">
    <name type="scientific">Thelonectria olida</name>
    <dbReference type="NCBI Taxonomy" id="1576542"/>
    <lineage>
        <taxon>Eukaryota</taxon>
        <taxon>Fungi</taxon>
        <taxon>Dikarya</taxon>
        <taxon>Ascomycota</taxon>
        <taxon>Pezizomycotina</taxon>
        <taxon>Sordariomycetes</taxon>
        <taxon>Hypocreomycetidae</taxon>
        <taxon>Hypocreales</taxon>
        <taxon>Nectriaceae</taxon>
        <taxon>Thelonectria</taxon>
    </lineage>
</organism>
<dbReference type="OrthoDB" id="3503208at2759"/>
<dbReference type="InterPro" id="IPR010296">
    <property type="entry name" value="DUF899_thioredox"/>
</dbReference>
<sequence length="234" mass="26746">MPGKIVNRDEWLAARKALLVKEKELTRANDALSAERRELPMVKVEKEYTFQGPGNKTYSLGNLFDGQEQLLVYHFMFTPGDDEGCRGCSHIGDNLPDVRHLRQKKTNLVCISRGEIDKLEAFKKRNEWTFPWYSSGDSDFNYDFHATLDEDVCPVELNFRSKEELEALGKSAYKGDVPGVSVFWKKDGDIYHTYSTFARGGEKLMPTLALLDMTPLGRQIGQYGPAEFKLKDEY</sequence>
<dbReference type="Pfam" id="PF05988">
    <property type="entry name" value="DUF899"/>
    <property type="match status" value="1"/>
</dbReference>
<comment type="caution">
    <text evidence="1">The sequence shown here is derived from an EMBL/GenBank/DDBJ whole genome shotgun (WGS) entry which is preliminary data.</text>
</comment>
<protein>
    <recommendedName>
        <fullName evidence="3">DUF899-domain-containing protein</fullName>
    </recommendedName>
</protein>
<keyword evidence="2" id="KW-1185">Reference proteome</keyword>
<dbReference type="AlphaFoldDB" id="A0A9P8W1Q3"/>
<evidence type="ECO:0000313" key="2">
    <source>
        <dbReference type="Proteomes" id="UP000777438"/>
    </source>
</evidence>
<dbReference type="SUPFAM" id="SSF52833">
    <property type="entry name" value="Thioredoxin-like"/>
    <property type="match status" value="1"/>
</dbReference>
<accession>A0A9P8W1Q3</accession>
<evidence type="ECO:0000313" key="1">
    <source>
        <dbReference type="EMBL" id="KAH6887493.1"/>
    </source>
</evidence>
<reference evidence="1 2" key="1">
    <citation type="journal article" date="2021" name="Nat. Commun.">
        <title>Genetic determinants of endophytism in the Arabidopsis root mycobiome.</title>
        <authorList>
            <person name="Mesny F."/>
            <person name="Miyauchi S."/>
            <person name="Thiergart T."/>
            <person name="Pickel B."/>
            <person name="Atanasova L."/>
            <person name="Karlsson M."/>
            <person name="Huettel B."/>
            <person name="Barry K.W."/>
            <person name="Haridas S."/>
            <person name="Chen C."/>
            <person name="Bauer D."/>
            <person name="Andreopoulos W."/>
            <person name="Pangilinan J."/>
            <person name="LaButti K."/>
            <person name="Riley R."/>
            <person name="Lipzen A."/>
            <person name="Clum A."/>
            <person name="Drula E."/>
            <person name="Henrissat B."/>
            <person name="Kohler A."/>
            <person name="Grigoriev I.V."/>
            <person name="Martin F.M."/>
            <person name="Hacquard S."/>
        </authorList>
    </citation>
    <scope>NUCLEOTIDE SEQUENCE [LARGE SCALE GENOMIC DNA]</scope>
    <source>
        <strain evidence="1 2">MPI-CAGE-CH-0241</strain>
    </source>
</reference>
<dbReference type="EMBL" id="JAGPYM010000014">
    <property type="protein sequence ID" value="KAH6887493.1"/>
    <property type="molecule type" value="Genomic_DNA"/>
</dbReference>
<gene>
    <name evidence="1" type="ORF">B0T10DRAFT_607438</name>
</gene>
<dbReference type="InterPro" id="IPR036249">
    <property type="entry name" value="Thioredoxin-like_sf"/>
</dbReference>
<dbReference type="Proteomes" id="UP000777438">
    <property type="component" value="Unassembled WGS sequence"/>
</dbReference>
<name>A0A9P8W1Q3_9HYPO</name>
<proteinExistence type="predicted"/>
<evidence type="ECO:0008006" key="3">
    <source>
        <dbReference type="Google" id="ProtNLM"/>
    </source>
</evidence>